<comment type="caution">
    <text evidence="1">The sequence shown here is derived from an EMBL/GenBank/DDBJ whole genome shotgun (WGS) entry which is preliminary data.</text>
</comment>
<protein>
    <submittedName>
        <fullName evidence="1">Uncharacterized protein</fullName>
    </submittedName>
</protein>
<proteinExistence type="predicted"/>
<sequence>MEPLSLGILGLLIYVGDKFAGWAIEKGFDTSYEEIIGQMEAKSPDVAKVMALPAGERQDIGEAVLVGMVEDVARDNPEIGERLVDLGNGVKDVAKDNSGLEKSINDLVELLKKEHPHIVNENWQGINFKNANPTISGNTFNFGK</sequence>
<accession>A0A2A2TP82</accession>
<keyword evidence="2" id="KW-1185">Reference proteome</keyword>
<organism evidence="1 2">
    <name type="scientific">Brunnivagina elsteri CCALA 953</name>
    <dbReference type="NCBI Taxonomy" id="987040"/>
    <lineage>
        <taxon>Bacteria</taxon>
        <taxon>Bacillati</taxon>
        <taxon>Cyanobacteriota</taxon>
        <taxon>Cyanophyceae</taxon>
        <taxon>Nostocales</taxon>
        <taxon>Calotrichaceae</taxon>
        <taxon>Brunnivagina</taxon>
    </lineage>
</organism>
<evidence type="ECO:0000313" key="2">
    <source>
        <dbReference type="Proteomes" id="UP000218238"/>
    </source>
</evidence>
<dbReference type="RefSeq" id="WP_095720175.1">
    <property type="nucleotide sequence ID" value="NZ_NTFS01000014.1"/>
</dbReference>
<dbReference type="Proteomes" id="UP000218238">
    <property type="component" value="Unassembled WGS sequence"/>
</dbReference>
<dbReference type="OrthoDB" id="514985at2"/>
<name>A0A2A2TP82_9CYAN</name>
<evidence type="ECO:0000313" key="1">
    <source>
        <dbReference type="EMBL" id="PAX60321.1"/>
    </source>
</evidence>
<dbReference type="AlphaFoldDB" id="A0A2A2TP82"/>
<dbReference type="EMBL" id="NTFS01000014">
    <property type="protein sequence ID" value="PAX60321.1"/>
    <property type="molecule type" value="Genomic_DNA"/>
</dbReference>
<gene>
    <name evidence="1" type="ORF">CK510_02450</name>
</gene>
<reference evidence="1 2" key="1">
    <citation type="submission" date="2017-08" db="EMBL/GenBank/DDBJ databases">
        <title>Draft genome sequence of filamentous cyanobacterium Calothrix elsteri CCALA 953.</title>
        <authorList>
            <person name="Gagunashvili A.N."/>
            <person name="Elster J."/>
            <person name="Andresson O.S."/>
        </authorList>
    </citation>
    <scope>NUCLEOTIDE SEQUENCE [LARGE SCALE GENOMIC DNA]</scope>
    <source>
        <strain evidence="1 2">CCALA 953</strain>
    </source>
</reference>